<dbReference type="EMBL" id="JAWDJW010000394">
    <property type="protein sequence ID" value="KAK3080808.1"/>
    <property type="molecule type" value="Genomic_DNA"/>
</dbReference>
<evidence type="ECO:0000313" key="2">
    <source>
        <dbReference type="Proteomes" id="UP001186974"/>
    </source>
</evidence>
<keyword evidence="2" id="KW-1185">Reference proteome</keyword>
<sequence length="460" mass="50892">MSYRNMPGTQAPILAFGRISKAQPAPTKTKKRKAPVDDTLTHIHADTRLEIKSKKQRRDSPHTPAETPTRAFTRKLADLAIHTPTPFKLSTKRPISTTPTPVPFKDTPPSSPCSSQDVAMAEDDARLPDALQDLIQLNAAFLTALSLHYAHNGTGVPVDLRQLGPSVTKLWGKRQVLIEDIRRCLGVMQSFAAKRRTTSSIYILSDYGRGKVCIELASTKSNKKQPSATVDEEYWNTRFISQLEVAWKTWSSNGIATFIAQLPLANITVSTSVAKAAPLMAKGQRRLEEMMSNRPQPQKEKTVDAQLFRPFSGKDTTVSESKAPALQNRGQSLLDRIRDKQLQKLSQPAAPTKEQMERLAALHRCEEIIRILDLLVAGKGMGNRASFSLPQLVQDLRSSVRSPMPVEEVRLCIKLLESEVAPGYVKCVSMGAVTGAVVDRAHKPLERDVRARLAERGVQV</sequence>
<comment type="caution">
    <text evidence="1">The sequence shown here is derived from an EMBL/GenBank/DDBJ whole genome shotgun (WGS) entry which is preliminary data.</text>
</comment>
<name>A0ACC3DW55_9PEZI</name>
<evidence type="ECO:0000313" key="1">
    <source>
        <dbReference type="EMBL" id="KAK3080808.1"/>
    </source>
</evidence>
<proteinExistence type="predicted"/>
<dbReference type="Proteomes" id="UP001186974">
    <property type="component" value="Unassembled WGS sequence"/>
</dbReference>
<accession>A0ACC3DW55</accession>
<organism evidence="1 2">
    <name type="scientific">Coniosporium uncinatum</name>
    <dbReference type="NCBI Taxonomy" id="93489"/>
    <lineage>
        <taxon>Eukaryota</taxon>
        <taxon>Fungi</taxon>
        <taxon>Dikarya</taxon>
        <taxon>Ascomycota</taxon>
        <taxon>Pezizomycotina</taxon>
        <taxon>Dothideomycetes</taxon>
        <taxon>Dothideomycetes incertae sedis</taxon>
        <taxon>Coniosporium</taxon>
    </lineage>
</organism>
<protein>
    <submittedName>
        <fullName evidence="1">Uncharacterized protein</fullName>
    </submittedName>
</protein>
<gene>
    <name evidence="1" type="ORF">LTS18_012932</name>
</gene>
<reference evidence="1" key="1">
    <citation type="submission" date="2024-09" db="EMBL/GenBank/DDBJ databases">
        <title>Black Yeasts Isolated from many extreme environments.</title>
        <authorList>
            <person name="Coleine C."/>
            <person name="Stajich J.E."/>
            <person name="Selbmann L."/>
        </authorList>
    </citation>
    <scope>NUCLEOTIDE SEQUENCE</scope>
    <source>
        <strain evidence="1">CCFEE 5737</strain>
    </source>
</reference>